<dbReference type="Proteomes" id="UP001054945">
    <property type="component" value="Unassembled WGS sequence"/>
</dbReference>
<sequence>MYAQIKRNKWNDLCSSLDPGSSNGELWRLVKSMGEEQPQMESVTQLRVMMGKSPRMILKLLTNLVHIITGWTSAEKTGI</sequence>
<name>A0AAV4X6S1_CAEEX</name>
<accession>A0AAV4X6S1</accession>
<proteinExistence type="predicted"/>
<comment type="caution">
    <text evidence="1">The sequence shown here is derived from an EMBL/GenBank/DDBJ whole genome shotgun (WGS) entry which is preliminary data.</text>
</comment>
<reference evidence="1 2" key="1">
    <citation type="submission" date="2021-06" db="EMBL/GenBank/DDBJ databases">
        <title>Caerostris extrusa draft genome.</title>
        <authorList>
            <person name="Kono N."/>
            <person name="Arakawa K."/>
        </authorList>
    </citation>
    <scope>NUCLEOTIDE SEQUENCE [LARGE SCALE GENOMIC DNA]</scope>
</reference>
<organism evidence="1 2">
    <name type="scientific">Caerostris extrusa</name>
    <name type="common">Bark spider</name>
    <name type="synonym">Caerostris bankana</name>
    <dbReference type="NCBI Taxonomy" id="172846"/>
    <lineage>
        <taxon>Eukaryota</taxon>
        <taxon>Metazoa</taxon>
        <taxon>Ecdysozoa</taxon>
        <taxon>Arthropoda</taxon>
        <taxon>Chelicerata</taxon>
        <taxon>Arachnida</taxon>
        <taxon>Araneae</taxon>
        <taxon>Araneomorphae</taxon>
        <taxon>Entelegynae</taxon>
        <taxon>Araneoidea</taxon>
        <taxon>Araneidae</taxon>
        <taxon>Caerostris</taxon>
    </lineage>
</organism>
<keyword evidence="2" id="KW-1185">Reference proteome</keyword>
<dbReference type="EMBL" id="BPLR01017240">
    <property type="protein sequence ID" value="GIY89671.1"/>
    <property type="molecule type" value="Genomic_DNA"/>
</dbReference>
<protein>
    <submittedName>
        <fullName evidence="1">Uncharacterized protein</fullName>
    </submittedName>
</protein>
<dbReference type="AlphaFoldDB" id="A0AAV4X6S1"/>
<gene>
    <name evidence="1" type="ORF">CEXT_137301</name>
</gene>
<evidence type="ECO:0000313" key="1">
    <source>
        <dbReference type="EMBL" id="GIY89671.1"/>
    </source>
</evidence>
<evidence type="ECO:0000313" key="2">
    <source>
        <dbReference type="Proteomes" id="UP001054945"/>
    </source>
</evidence>